<organism evidence="1 2">
    <name type="scientific">Necator americanus</name>
    <name type="common">Human hookworm</name>
    <dbReference type="NCBI Taxonomy" id="51031"/>
    <lineage>
        <taxon>Eukaryota</taxon>
        <taxon>Metazoa</taxon>
        <taxon>Ecdysozoa</taxon>
        <taxon>Nematoda</taxon>
        <taxon>Chromadorea</taxon>
        <taxon>Rhabditida</taxon>
        <taxon>Rhabditina</taxon>
        <taxon>Rhabditomorpha</taxon>
        <taxon>Strongyloidea</taxon>
        <taxon>Ancylostomatidae</taxon>
        <taxon>Bunostominae</taxon>
        <taxon>Necator</taxon>
    </lineage>
</organism>
<comment type="caution">
    <text evidence="1">The sequence shown here is derived from an EMBL/GenBank/DDBJ whole genome shotgun (WGS) entry which is preliminary data.</text>
</comment>
<proteinExistence type="predicted"/>
<protein>
    <submittedName>
        <fullName evidence="1">Uncharacterized protein</fullName>
    </submittedName>
</protein>
<accession>A0ABR1DW99</accession>
<evidence type="ECO:0000313" key="1">
    <source>
        <dbReference type="EMBL" id="KAK6754692.1"/>
    </source>
</evidence>
<reference evidence="1 2" key="1">
    <citation type="submission" date="2023-08" db="EMBL/GenBank/DDBJ databases">
        <title>A Necator americanus chromosomal reference genome.</title>
        <authorList>
            <person name="Ilik V."/>
            <person name="Petrzelkova K.J."/>
            <person name="Pardy F."/>
            <person name="Fuh T."/>
            <person name="Niatou-Singa F.S."/>
            <person name="Gouil Q."/>
            <person name="Baker L."/>
            <person name="Ritchie M.E."/>
            <person name="Jex A.R."/>
            <person name="Gazzola D."/>
            <person name="Li H."/>
            <person name="Toshio Fujiwara R."/>
            <person name="Zhan B."/>
            <person name="Aroian R.V."/>
            <person name="Pafco B."/>
            <person name="Schwarz E.M."/>
        </authorList>
    </citation>
    <scope>NUCLEOTIDE SEQUENCE [LARGE SCALE GENOMIC DNA]</scope>
    <source>
        <strain evidence="1 2">Aroian</strain>
        <tissue evidence="1">Whole animal</tissue>
    </source>
</reference>
<keyword evidence="2" id="KW-1185">Reference proteome</keyword>
<name>A0ABR1DW99_NECAM</name>
<evidence type="ECO:0000313" key="2">
    <source>
        <dbReference type="Proteomes" id="UP001303046"/>
    </source>
</evidence>
<sequence length="81" mass="8967">MLERESFIGFNIRLSGTAHHLDESGGKATGTLPQKNCLFLSETSTVAEEVSKSQRQDLFAIRSCPVIVNVISPTLFLPEFR</sequence>
<dbReference type="Proteomes" id="UP001303046">
    <property type="component" value="Unassembled WGS sequence"/>
</dbReference>
<gene>
    <name evidence="1" type="primary">Necator_chrV.g18380</name>
    <name evidence="1" type="ORF">RB195_013589</name>
</gene>
<dbReference type="EMBL" id="JAVFWL010000005">
    <property type="protein sequence ID" value="KAK6754692.1"/>
    <property type="molecule type" value="Genomic_DNA"/>
</dbReference>